<evidence type="ECO:0000256" key="1">
    <source>
        <dbReference type="SAM" id="MobiDB-lite"/>
    </source>
</evidence>
<dbReference type="AlphaFoldDB" id="A0A6M2EHC5"/>
<feature type="compositionally biased region" description="Polar residues" evidence="1">
    <location>
        <begin position="410"/>
        <end position="427"/>
    </location>
</feature>
<organism evidence="2">
    <name type="scientific">Populus davidiana</name>
    <dbReference type="NCBI Taxonomy" id="266767"/>
    <lineage>
        <taxon>Eukaryota</taxon>
        <taxon>Viridiplantae</taxon>
        <taxon>Streptophyta</taxon>
        <taxon>Embryophyta</taxon>
        <taxon>Tracheophyta</taxon>
        <taxon>Spermatophyta</taxon>
        <taxon>Magnoliopsida</taxon>
        <taxon>eudicotyledons</taxon>
        <taxon>Gunneridae</taxon>
        <taxon>Pentapetalae</taxon>
        <taxon>rosids</taxon>
        <taxon>fabids</taxon>
        <taxon>Malpighiales</taxon>
        <taxon>Salicaceae</taxon>
        <taxon>Saliceae</taxon>
        <taxon>Populus</taxon>
    </lineage>
</organism>
<dbReference type="GO" id="GO:0007623">
    <property type="term" value="P:circadian rhythm"/>
    <property type="evidence" value="ECO:0007669"/>
    <property type="project" value="InterPro"/>
</dbReference>
<dbReference type="PANTHER" id="PTHR33334:SF8">
    <property type="entry name" value="PROTEIN LNK1"/>
    <property type="match status" value="1"/>
</dbReference>
<proteinExistence type="predicted"/>
<evidence type="ECO:0000313" key="2">
    <source>
        <dbReference type="EMBL" id="NUU84101.1"/>
    </source>
</evidence>
<dbReference type="GO" id="GO:0006355">
    <property type="term" value="P:regulation of DNA-templated transcription"/>
    <property type="evidence" value="ECO:0007669"/>
    <property type="project" value="InterPro"/>
</dbReference>
<feature type="region of interest" description="Disordered" evidence="1">
    <location>
        <begin position="571"/>
        <end position="591"/>
    </location>
</feature>
<protein>
    <recommendedName>
        <fullName evidence="3">Protein LNK1</fullName>
    </recommendedName>
</protein>
<sequence length="680" mass="75235">MSDLCMYELEDNPWDEFSVSDDHVVPHPGHEYGDRFVAQGVKQKKPESKIISVANNEDDSLTYSTQEEEEASLPTLVKKDTMLEKDSWCNTPDGVFPTSRDSGAVKDFITIRSEETSMPSHCLKRGNIDSVGSEFCASDPTSDEKCSAVDNNLYSYPLSHISKTDNDLSFFDNDCEDKESSDPLYYGWPDDIGNFEDVDRMFRSCDSTFGLGSLSNEDDLCWFSSSDFTERSDDALNLGSKFLNSEASALDSVSEHPEASQLSCDDPSVYDSNKKSIFTDDKISSRTSSAVDHSSLGYLTFLNGSETKSASMDDLVLKEKMSWNKRQARHNNRFEGRRKDSDIENGSFPLNVNMKHFADTKHSSGDSSHQVLPLPGIQQHKQIIGSNSLNYMQKHIPLIHIDYSHSSDQISTCPTQSNVKSENNGYPSPSPKEYSHASNHVRSIESANGPDFEAPAITTNENEENLYHGQEPSSGRNLRPAYMVGPAEFYGPVSAKKVAHQSEYDIKGVGTGIPAELDSSNAQESSCMSSVLDGISLEATSFRQLQQVMEQLDIRTKLCIRDSLYRLARSAEQRHNHRNGSGGKRDGADRSGALMAEEADKTGLMDMETDTNPIDRSIAHLLFHRPSDPSLMPAIDSSSLKSHTMIHGSISSLPVMTKEHCQEETATGADGSLLMSNDKQ</sequence>
<reference evidence="2" key="1">
    <citation type="submission" date="2020-03" db="EMBL/GenBank/DDBJ databases">
        <authorList>
            <person name="Zhang R."/>
        </authorList>
    </citation>
    <scope>NUCLEOTIDE SEQUENCE</scope>
</reference>
<dbReference type="EMBL" id="GILB01003768">
    <property type="protein sequence ID" value="NUU84101.1"/>
    <property type="molecule type" value="Transcribed_RNA"/>
</dbReference>
<accession>A0A6M2EHC5</accession>
<feature type="region of interest" description="Disordered" evidence="1">
    <location>
        <begin position="410"/>
        <end position="436"/>
    </location>
</feature>
<name>A0A6M2EHC5_9ROSI</name>
<dbReference type="InterPro" id="IPR039928">
    <property type="entry name" value="LNK"/>
</dbReference>
<evidence type="ECO:0008006" key="3">
    <source>
        <dbReference type="Google" id="ProtNLM"/>
    </source>
</evidence>
<dbReference type="PANTHER" id="PTHR33334">
    <property type="entry name" value="PROTEIN LNK1"/>
    <property type="match status" value="1"/>
</dbReference>